<dbReference type="Proteomes" id="UP001470230">
    <property type="component" value="Unassembled WGS sequence"/>
</dbReference>
<protein>
    <submittedName>
        <fullName evidence="1">Uncharacterized protein</fullName>
    </submittedName>
</protein>
<evidence type="ECO:0000313" key="2">
    <source>
        <dbReference type="Proteomes" id="UP001470230"/>
    </source>
</evidence>
<comment type="caution">
    <text evidence="1">The sequence shown here is derived from an EMBL/GenBank/DDBJ whole genome shotgun (WGS) entry which is preliminary data.</text>
</comment>
<evidence type="ECO:0000313" key="1">
    <source>
        <dbReference type="EMBL" id="KAK8844334.1"/>
    </source>
</evidence>
<organism evidence="1 2">
    <name type="scientific">Tritrichomonas musculus</name>
    <dbReference type="NCBI Taxonomy" id="1915356"/>
    <lineage>
        <taxon>Eukaryota</taxon>
        <taxon>Metamonada</taxon>
        <taxon>Parabasalia</taxon>
        <taxon>Tritrichomonadida</taxon>
        <taxon>Tritrichomonadidae</taxon>
        <taxon>Tritrichomonas</taxon>
    </lineage>
</organism>
<accession>A0ABR2HCD8</accession>
<proteinExistence type="predicted"/>
<sequence length="209" mass="24541">MNVNENTENFNQLCPVPKKYNSTNVLVNDNAPNLIIEINPDIIKIYVYQPCIRIRYIRLNRNSPLSILSTIYNKNSIYIYQGRILDMGKSFKESNIMNNNKIVLLPSSINETSPNFIKKWLFLTSNQESFEHRIEINMQNGSQREIARLKDLKRSKLENKRSFLNKCIFSQSLQKKDSRENLNTQNLQLNINYNQTESPSNEPLPIIWQ</sequence>
<name>A0ABR2HCD8_9EUKA</name>
<keyword evidence="2" id="KW-1185">Reference proteome</keyword>
<dbReference type="EMBL" id="JAPFFF010000033">
    <property type="protein sequence ID" value="KAK8844334.1"/>
    <property type="molecule type" value="Genomic_DNA"/>
</dbReference>
<gene>
    <name evidence="1" type="ORF">M9Y10_024548</name>
</gene>
<reference evidence="1 2" key="1">
    <citation type="submission" date="2024-04" db="EMBL/GenBank/DDBJ databases">
        <title>Tritrichomonas musculus Genome.</title>
        <authorList>
            <person name="Alves-Ferreira E."/>
            <person name="Grigg M."/>
            <person name="Lorenzi H."/>
            <person name="Galac M."/>
        </authorList>
    </citation>
    <scope>NUCLEOTIDE SEQUENCE [LARGE SCALE GENOMIC DNA]</scope>
    <source>
        <strain evidence="1 2">EAF2021</strain>
    </source>
</reference>